<gene>
    <name evidence="3" type="ORF">I41_36480</name>
</gene>
<dbReference type="SUPFAM" id="SSF54523">
    <property type="entry name" value="Pili subunits"/>
    <property type="match status" value="1"/>
</dbReference>
<feature type="region of interest" description="Disordered" evidence="1">
    <location>
        <begin position="283"/>
        <end position="302"/>
    </location>
</feature>
<dbReference type="EMBL" id="CP036339">
    <property type="protein sequence ID" value="QDT74452.1"/>
    <property type="molecule type" value="Genomic_DNA"/>
</dbReference>
<evidence type="ECO:0000256" key="1">
    <source>
        <dbReference type="SAM" id="MobiDB-lite"/>
    </source>
</evidence>
<name>A0A517U1D8_9BACT</name>
<organism evidence="3 4">
    <name type="scientific">Lacipirellula limnantheis</name>
    <dbReference type="NCBI Taxonomy" id="2528024"/>
    <lineage>
        <taxon>Bacteria</taxon>
        <taxon>Pseudomonadati</taxon>
        <taxon>Planctomycetota</taxon>
        <taxon>Planctomycetia</taxon>
        <taxon>Pirellulales</taxon>
        <taxon>Lacipirellulaceae</taxon>
        <taxon>Lacipirellula</taxon>
    </lineage>
</organism>
<keyword evidence="4" id="KW-1185">Reference proteome</keyword>
<protein>
    <submittedName>
        <fullName evidence="3">Putative major pilin subunit</fullName>
    </submittedName>
</protein>
<dbReference type="InterPro" id="IPR011453">
    <property type="entry name" value="DUF1559"/>
</dbReference>
<dbReference type="InterPro" id="IPR012902">
    <property type="entry name" value="N_methyl_site"/>
</dbReference>
<evidence type="ECO:0000313" key="4">
    <source>
        <dbReference type="Proteomes" id="UP000317909"/>
    </source>
</evidence>
<accession>A0A517U1D8</accession>
<evidence type="ECO:0000313" key="3">
    <source>
        <dbReference type="EMBL" id="QDT74452.1"/>
    </source>
</evidence>
<dbReference type="Pfam" id="PF07963">
    <property type="entry name" value="N_methyl"/>
    <property type="match status" value="1"/>
</dbReference>
<dbReference type="AlphaFoldDB" id="A0A517U1D8"/>
<reference evidence="3 4" key="1">
    <citation type="submission" date="2019-02" db="EMBL/GenBank/DDBJ databases">
        <title>Deep-cultivation of Planctomycetes and their phenomic and genomic characterization uncovers novel biology.</title>
        <authorList>
            <person name="Wiegand S."/>
            <person name="Jogler M."/>
            <person name="Boedeker C."/>
            <person name="Pinto D."/>
            <person name="Vollmers J."/>
            <person name="Rivas-Marin E."/>
            <person name="Kohn T."/>
            <person name="Peeters S.H."/>
            <person name="Heuer A."/>
            <person name="Rast P."/>
            <person name="Oberbeckmann S."/>
            <person name="Bunk B."/>
            <person name="Jeske O."/>
            <person name="Meyerdierks A."/>
            <person name="Storesund J.E."/>
            <person name="Kallscheuer N."/>
            <person name="Luecker S."/>
            <person name="Lage O.M."/>
            <person name="Pohl T."/>
            <person name="Merkel B.J."/>
            <person name="Hornburger P."/>
            <person name="Mueller R.-W."/>
            <person name="Bruemmer F."/>
            <person name="Labrenz M."/>
            <person name="Spormann A.M."/>
            <person name="Op den Camp H."/>
            <person name="Overmann J."/>
            <person name="Amann R."/>
            <person name="Jetten M.S.M."/>
            <person name="Mascher T."/>
            <person name="Medema M.H."/>
            <person name="Devos D.P."/>
            <person name="Kaster A.-K."/>
            <person name="Ovreas L."/>
            <person name="Rohde M."/>
            <person name="Galperin M.Y."/>
            <person name="Jogler C."/>
        </authorList>
    </citation>
    <scope>NUCLEOTIDE SEQUENCE [LARGE SCALE GENOMIC DNA]</scope>
    <source>
        <strain evidence="3 4">I41</strain>
    </source>
</reference>
<dbReference type="KEGG" id="llh:I41_36480"/>
<dbReference type="Proteomes" id="UP000317909">
    <property type="component" value="Chromosome"/>
</dbReference>
<dbReference type="PANTHER" id="PTHR30093:SF2">
    <property type="entry name" value="TYPE II SECRETION SYSTEM PROTEIN H"/>
    <property type="match status" value="1"/>
</dbReference>
<dbReference type="InterPro" id="IPR027558">
    <property type="entry name" value="Pre_pil_HX9DG_C"/>
</dbReference>
<proteinExistence type="predicted"/>
<evidence type="ECO:0000259" key="2">
    <source>
        <dbReference type="Pfam" id="PF07596"/>
    </source>
</evidence>
<dbReference type="InterPro" id="IPR045584">
    <property type="entry name" value="Pilin-like"/>
</dbReference>
<sequence>MLRRCPPRRHVGFTLVELLVVIAIIGVLVALLLPAVQAAREAARRTQCLNNLKNLSLGALNHESSKKELPYGRKFDIWDAYTWTQAILPNIEQQSIAQLYWTLGEGKYRNNSNEDQNFGPQGNDERRRQARHTPIPLFYCPSDNTPQPNEMYDLTWGFLRGTYRGCVGAGDMYGNRISTAVDGSIPVGAWKGAMGVPKILPTAGRAVAVKLKEVSDGTSQTMMFSEGLVPTIPDWGGALGETIYGNMGGSLYSAYLTPNSTDSDLVWGWCPALRGDTEYKAPCTQKDSGGGRGSDGAHAAARSVHPGGVNVSMVDGSIRFVSDGVDVIAWRAAATAGNAETDALP</sequence>
<dbReference type="Pfam" id="PF07596">
    <property type="entry name" value="SBP_bac_10"/>
    <property type="match status" value="1"/>
</dbReference>
<dbReference type="RefSeq" id="WP_168206976.1">
    <property type="nucleotide sequence ID" value="NZ_CP036339.1"/>
</dbReference>
<dbReference type="NCBIfam" id="TIGR02532">
    <property type="entry name" value="IV_pilin_GFxxxE"/>
    <property type="match status" value="1"/>
</dbReference>
<feature type="domain" description="DUF1559" evidence="2">
    <location>
        <begin position="37"/>
        <end position="326"/>
    </location>
</feature>
<dbReference type="PANTHER" id="PTHR30093">
    <property type="entry name" value="GENERAL SECRETION PATHWAY PROTEIN G"/>
    <property type="match status" value="1"/>
</dbReference>
<dbReference type="Gene3D" id="3.30.700.10">
    <property type="entry name" value="Glycoprotein, Type 4 Pilin"/>
    <property type="match status" value="1"/>
</dbReference>
<dbReference type="NCBIfam" id="TIGR04294">
    <property type="entry name" value="pre_pil_HX9DG"/>
    <property type="match status" value="1"/>
</dbReference>